<keyword evidence="7 10" id="KW-0067">ATP-binding</keyword>
<dbReference type="RefSeq" id="WP_020965969.1">
    <property type="nucleotide sequence ID" value="NZ_CP045670.1"/>
</dbReference>
<gene>
    <name evidence="10" type="primary">dacA</name>
    <name evidence="11" type="ORF">IFE08_09035</name>
</gene>
<dbReference type="PANTHER" id="PTHR34185:SF1">
    <property type="entry name" value="DIADENYLATE CYCLASE"/>
    <property type="match status" value="1"/>
</dbReference>
<dbReference type="Gene3D" id="3.40.1700.10">
    <property type="entry name" value="DNA integrity scanning protein, DisA, N-terminal domain"/>
    <property type="match status" value="1"/>
</dbReference>
<dbReference type="InterPro" id="IPR014046">
    <property type="entry name" value="C-di-AMP_synthase"/>
</dbReference>
<organism evidence="11 12">
    <name type="scientific">Treponema pedis</name>
    <dbReference type="NCBI Taxonomy" id="409322"/>
    <lineage>
        <taxon>Bacteria</taxon>
        <taxon>Pseudomonadati</taxon>
        <taxon>Spirochaetota</taxon>
        <taxon>Spirochaetia</taxon>
        <taxon>Spirochaetales</taxon>
        <taxon>Treponemataceae</taxon>
        <taxon>Treponema</taxon>
    </lineage>
</organism>
<comment type="similarity">
    <text evidence="10">Belongs to the adenylate cyclase family. DacA/CdaA subfamily.</text>
</comment>
<dbReference type="NCBIfam" id="TIGR00159">
    <property type="entry name" value="diadenylate cyclase CdaA"/>
    <property type="match status" value="1"/>
</dbReference>
<keyword evidence="8 10" id="KW-1133">Transmembrane helix</keyword>
<protein>
    <recommendedName>
        <fullName evidence="10">Diadenylate cyclase</fullName>
        <shortName evidence="10">DAC</shortName>
        <ecNumber evidence="10">2.7.7.85</ecNumber>
    </recommendedName>
    <alternativeName>
        <fullName evidence="10">Cyclic-di-AMP synthase</fullName>
        <shortName evidence="10">c-di-AMP synthase</shortName>
    </alternativeName>
</protein>
<comment type="caution">
    <text evidence="10">Lacks conserved residue(s) required for the propagation of feature annotation.</text>
</comment>
<dbReference type="Pfam" id="PF02457">
    <property type="entry name" value="DAC"/>
    <property type="match status" value="1"/>
</dbReference>
<dbReference type="Pfam" id="PF19293">
    <property type="entry name" value="CdaA_N"/>
    <property type="match status" value="1"/>
</dbReference>
<dbReference type="PIRSF" id="PIRSF004793">
    <property type="entry name" value="UCP004793"/>
    <property type="match status" value="1"/>
</dbReference>
<dbReference type="InterPro" id="IPR036888">
    <property type="entry name" value="DNA_integrity_DisA_N_sf"/>
</dbReference>
<dbReference type="GO" id="GO:0004016">
    <property type="term" value="F:adenylate cyclase activity"/>
    <property type="evidence" value="ECO:0007669"/>
    <property type="project" value="UniProtKB-UniRule"/>
</dbReference>
<dbReference type="InterPro" id="IPR050338">
    <property type="entry name" value="DisA"/>
</dbReference>
<keyword evidence="9 10" id="KW-0472">Membrane</keyword>
<dbReference type="HAMAP" id="MF_01499">
    <property type="entry name" value="DacA"/>
    <property type="match status" value="1"/>
</dbReference>
<evidence type="ECO:0000256" key="3">
    <source>
        <dbReference type="ARBA" id="ARBA00022679"/>
    </source>
</evidence>
<dbReference type="GO" id="GO:0106408">
    <property type="term" value="F:diadenylate cyclase activity"/>
    <property type="evidence" value="ECO:0007669"/>
    <property type="project" value="UniProtKB-EC"/>
</dbReference>
<evidence type="ECO:0000313" key="12">
    <source>
        <dbReference type="Proteomes" id="UP000593915"/>
    </source>
</evidence>
<keyword evidence="4 10" id="KW-0812">Transmembrane</keyword>
<keyword evidence="3 10" id="KW-0808">Transferase</keyword>
<reference evidence="11 12" key="1">
    <citation type="submission" date="2020-09" db="EMBL/GenBank/DDBJ databases">
        <title>Characterization of Treponema spp. from bovine digital dermatitis in Korea.</title>
        <authorList>
            <person name="Espiritu H.M."/>
            <person name="Cho Y.I."/>
            <person name="Mamuad L."/>
        </authorList>
    </citation>
    <scope>NUCLEOTIDE SEQUENCE [LARGE SCALE GENOMIC DNA]</scope>
    <source>
        <strain evidence="11 12">KS1</strain>
    </source>
</reference>
<accession>A0A7S6WMQ0</accession>
<evidence type="ECO:0000256" key="9">
    <source>
        <dbReference type="ARBA" id="ARBA00023136"/>
    </source>
</evidence>
<dbReference type="PANTHER" id="PTHR34185">
    <property type="entry name" value="DIADENYLATE CYCLASE"/>
    <property type="match status" value="1"/>
</dbReference>
<keyword evidence="2 10" id="KW-1003">Cell membrane</keyword>
<dbReference type="AlphaFoldDB" id="A0A7S6WMQ0"/>
<dbReference type="SUPFAM" id="SSF143597">
    <property type="entry name" value="YojJ-like"/>
    <property type="match status" value="1"/>
</dbReference>
<feature type="transmembrane region" description="Helical" evidence="10">
    <location>
        <begin position="14"/>
        <end position="31"/>
    </location>
</feature>
<evidence type="ECO:0000256" key="5">
    <source>
        <dbReference type="ARBA" id="ARBA00022695"/>
    </source>
</evidence>
<evidence type="ECO:0000256" key="6">
    <source>
        <dbReference type="ARBA" id="ARBA00022741"/>
    </source>
</evidence>
<dbReference type="GO" id="GO:0005524">
    <property type="term" value="F:ATP binding"/>
    <property type="evidence" value="ECO:0007669"/>
    <property type="project" value="UniProtKB-UniRule"/>
</dbReference>
<evidence type="ECO:0000256" key="1">
    <source>
        <dbReference type="ARBA" id="ARBA00000877"/>
    </source>
</evidence>
<dbReference type="PROSITE" id="PS51794">
    <property type="entry name" value="DAC"/>
    <property type="match status" value="1"/>
</dbReference>
<evidence type="ECO:0000313" key="11">
    <source>
        <dbReference type="EMBL" id="QOW59995.1"/>
    </source>
</evidence>
<evidence type="ECO:0000256" key="10">
    <source>
        <dbReference type="HAMAP-Rule" id="MF_01499"/>
    </source>
</evidence>
<dbReference type="InterPro" id="IPR045585">
    <property type="entry name" value="CdaA_N"/>
</dbReference>
<feature type="transmembrane region" description="Helical" evidence="10">
    <location>
        <begin position="43"/>
        <end position="60"/>
    </location>
</feature>
<comment type="function">
    <text evidence="10">Catalyzes the condensation of 2 ATP molecules into cyclic di-AMP (c-di-AMP), a second messenger used to regulate differing processes in different bacteria.</text>
</comment>
<evidence type="ECO:0000256" key="8">
    <source>
        <dbReference type="ARBA" id="ARBA00022989"/>
    </source>
</evidence>
<dbReference type="Proteomes" id="UP000593915">
    <property type="component" value="Chromosome"/>
</dbReference>
<evidence type="ECO:0000256" key="2">
    <source>
        <dbReference type="ARBA" id="ARBA00022475"/>
    </source>
</evidence>
<dbReference type="GeneID" id="301090663"/>
<dbReference type="EMBL" id="CP061839">
    <property type="protein sequence ID" value="QOW59995.1"/>
    <property type="molecule type" value="Genomic_DNA"/>
</dbReference>
<dbReference type="InterPro" id="IPR003390">
    <property type="entry name" value="DNA_integrity_scan_DisA_N"/>
</dbReference>
<evidence type="ECO:0000256" key="7">
    <source>
        <dbReference type="ARBA" id="ARBA00022840"/>
    </source>
</evidence>
<proteinExistence type="inferred from homology"/>
<name>A0A7S6WMQ0_9SPIR</name>
<evidence type="ECO:0000256" key="4">
    <source>
        <dbReference type="ARBA" id="ARBA00022692"/>
    </source>
</evidence>
<feature type="transmembrane region" description="Helical" evidence="10">
    <location>
        <begin position="66"/>
        <end position="84"/>
    </location>
</feature>
<dbReference type="GO" id="GO:0006171">
    <property type="term" value="P:cAMP biosynthetic process"/>
    <property type="evidence" value="ECO:0007669"/>
    <property type="project" value="InterPro"/>
</dbReference>
<comment type="catalytic activity">
    <reaction evidence="1 10">
        <text>2 ATP = 3',3'-c-di-AMP + 2 diphosphate</text>
        <dbReference type="Rhea" id="RHEA:35655"/>
        <dbReference type="ChEBI" id="CHEBI:30616"/>
        <dbReference type="ChEBI" id="CHEBI:33019"/>
        <dbReference type="ChEBI" id="CHEBI:71500"/>
        <dbReference type="EC" id="2.7.7.85"/>
    </reaction>
</comment>
<comment type="subunit">
    <text evidence="10">Probably a homodimer.</text>
</comment>
<keyword evidence="6 10" id="KW-0547">Nucleotide-binding</keyword>
<dbReference type="InterPro" id="IPR034701">
    <property type="entry name" value="CdaA"/>
</dbReference>
<sequence>MEIIRNIAAFYSSYLKPVLDILLLAFLIYKAYQILLKTQAVQLVKGALSILVVYAAAFIFNLSTLLWLLNAIAPSIVIGVAIVFQPELRKIFLKIGQTDWLRAGKHSSHRHIDSVLTAAEILSDKRRGMLVVFMRRNNLKDIIETGTRLNAELSSSLLVTIFGHDTPMHDGASIVQNGKVVSAGCFLPLSEQQDIRKSFGTRHRAAIGVSEETDAVVLVVSEESGALSLAYDSRLYYNLTSEEIIRQLEQLLEIKTDLTREDNSDSAEMLQNENI</sequence>
<keyword evidence="5 10" id="KW-0548">Nucleotidyltransferase</keyword>
<dbReference type="EC" id="2.7.7.85" evidence="10"/>